<keyword evidence="5" id="KW-1185">Reference proteome</keyword>
<dbReference type="InterPro" id="IPR002347">
    <property type="entry name" value="SDR_fam"/>
</dbReference>
<dbReference type="SUPFAM" id="SSF51735">
    <property type="entry name" value="NAD(P)-binding Rossmann-fold domains"/>
    <property type="match status" value="1"/>
</dbReference>
<keyword evidence="2" id="KW-0560">Oxidoreductase</keyword>
<proteinExistence type="inferred from homology"/>
<reference evidence="4" key="1">
    <citation type="submission" date="2023-02" db="EMBL/GenBank/DDBJ databases">
        <title>Description of Roseinatronobacter alkalisoli sp. nov., an alkaliphilic bacerium isolated from soda soil.</title>
        <authorList>
            <person name="Wei W."/>
        </authorList>
    </citation>
    <scope>NUCLEOTIDE SEQUENCE</scope>
    <source>
        <strain evidence="4">HJB301</strain>
    </source>
</reference>
<organism evidence="4 5">
    <name type="scientific">Roseinatronobacter alkalisoli</name>
    <dbReference type="NCBI Taxonomy" id="3028235"/>
    <lineage>
        <taxon>Bacteria</taxon>
        <taxon>Pseudomonadati</taxon>
        <taxon>Pseudomonadota</taxon>
        <taxon>Alphaproteobacteria</taxon>
        <taxon>Rhodobacterales</taxon>
        <taxon>Paracoccaceae</taxon>
        <taxon>Roseinatronobacter</taxon>
    </lineage>
</organism>
<dbReference type="InterPro" id="IPR057326">
    <property type="entry name" value="KR_dom"/>
</dbReference>
<evidence type="ECO:0000256" key="2">
    <source>
        <dbReference type="ARBA" id="ARBA00023002"/>
    </source>
</evidence>
<dbReference type="Pfam" id="PF00106">
    <property type="entry name" value="adh_short"/>
    <property type="match status" value="1"/>
</dbReference>
<dbReference type="SMART" id="SM00822">
    <property type="entry name" value="PKS_KR"/>
    <property type="match status" value="1"/>
</dbReference>
<evidence type="ECO:0000313" key="4">
    <source>
        <dbReference type="EMBL" id="MDD7971394.1"/>
    </source>
</evidence>
<evidence type="ECO:0000259" key="3">
    <source>
        <dbReference type="SMART" id="SM00822"/>
    </source>
</evidence>
<dbReference type="EMBL" id="JAQZSM010000007">
    <property type="protein sequence ID" value="MDD7971394.1"/>
    <property type="molecule type" value="Genomic_DNA"/>
</dbReference>
<dbReference type="PANTHER" id="PTHR44196">
    <property type="entry name" value="DEHYDROGENASE/REDUCTASE SDR FAMILY MEMBER 7B"/>
    <property type="match status" value="1"/>
</dbReference>
<dbReference type="Gene3D" id="3.40.50.720">
    <property type="entry name" value="NAD(P)-binding Rossmann-like Domain"/>
    <property type="match status" value="1"/>
</dbReference>
<sequence length="256" mass="27884">MSRQLAGKTYWLVGASEGLGRALAVQMSKAGCALILSARDMGKLQRLAAELPSPAQVVACDVADRASVMAAARAAWPMDGVVWLAGVYWPFAAQKWDAEKAEAMFDINLSGAARVLGQVVPQMVARGQGHIVITGSLSGYRGLPGAIGYSSSKAGLMHLAESLYADLRGTGVDVQLANPGFIRTRLTDRNDFRMPFLMEPEQAAAEIMALMRGHRFQRAFPRLFSLLFRGANFLPDWAYYRLFARKPGNHRPAVSR</sequence>
<evidence type="ECO:0000313" key="5">
    <source>
        <dbReference type="Proteomes" id="UP001431784"/>
    </source>
</evidence>
<name>A0ABT5T8J2_9RHOB</name>
<dbReference type="PRINTS" id="PR00081">
    <property type="entry name" value="GDHRDH"/>
</dbReference>
<dbReference type="RefSeq" id="WP_274352078.1">
    <property type="nucleotide sequence ID" value="NZ_JAQZSM010000007.1"/>
</dbReference>
<gene>
    <name evidence="4" type="ORF">PUT78_09780</name>
</gene>
<dbReference type="Proteomes" id="UP001431784">
    <property type="component" value="Unassembled WGS sequence"/>
</dbReference>
<comment type="caution">
    <text evidence="4">The sequence shown here is derived from an EMBL/GenBank/DDBJ whole genome shotgun (WGS) entry which is preliminary data.</text>
</comment>
<protein>
    <submittedName>
        <fullName evidence="4">SDR family NAD(P)-dependent oxidoreductase</fullName>
    </submittedName>
</protein>
<evidence type="ECO:0000256" key="1">
    <source>
        <dbReference type="ARBA" id="ARBA00006484"/>
    </source>
</evidence>
<dbReference type="InterPro" id="IPR036291">
    <property type="entry name" value="NAD(P)-bd_dom_sf"/>
</dbReference>
<comment type="similarity">
    <text evidence="1">Belongs to the short-chain dehydrogenases/reductases (SDR) family.</text>
</comment>
<accession>A0ABT5T8J2</accession>
<dbReference type="PANTHER" id="PTHR44196:SF1">
    <property type="entry name" value="DEHYDROGENASE_REDUCTASE SDR FAMILY MEMBER 7B"/>
    <property type="match status" value="1"/>
</dbReference>
<feature type="domain" description="Ketoreductase" evidence="3">
    <location>
        <begin position="8"/>
        <end position="185"/>
    </location>
</feature>